<sequence length="93" mass="9986">MGSFLTTHQGNSTHFFQTNKVSLKKYARNWTRAVLQAITPGFPLWLPVGRDGMLVSSLSAEMASGSFPVSRDGMLVPSLSAEMASGSIPVGRD</sequence>
<gene>
    <name evidence="1" type="primary">ORF49599</name>
</gene>
<proteinExistence type="predicted"/>
<organism evidence="1">
    <name type="scientific">Arion vulgaris</name>
    <dbReference type="NCBI Taxonomy" id="1028688"/>
    <lineage>
        <taxon>Eukaryota</taxon>
        <taxon>Metazoa</taxon>
        <taxon>Spiralia</taxon>
        <taxon>Lophotrochozoa</taxon>
        <taxon>Mollusca</taxon>
        <taxon>Gastropoda</taxon>
        <taxon>Heterobranchia</taxon>
        <taxon>Euthyneura</taxon>
        <taxon>Panpulmonata</taxon>
        <taxon>Eupulmonata</taxon>
        <taxon>Stylommatophora</taxon>
        <taxon>Helicina</taxon>
        <taxon>Arionoidea</taxon>
        <taxon>Arionidae</taxon>
        <taxon>Arion</taxon>
    </lineage>
</organism>
<accession>A0A0B6Z590</accession>
<protein>
    <submittedName>
        <fullName evidence="1">Uncharacterized protein</fullName>
    </submittedName>
</protein>
<reference evidence="1" key="1">
    <citation type="submission" date="2014-12" db="EMBL/GenBank/DDBJ databases">
        <title>Insight into the proteome of Arion vulgaris.</title>
        <authorList>
            <person name="Aradska J."/>
            <person name="Bulat T."/>
            <person name="Smidak R."/>
            <person name="Sarate P."/>
            <person name="Gangsoo J."/>
            <person name="Sialana F."/>
            <person name="Bilban M."/>
            <person name="Lubec G."/>
        </authorList>
    </citation>
    <scope>NUCLEOTIDE SEQUENCE</scope>
    <source>
        <tissue evidence="1">Skin</tissue>
    </source>
</reference>
<evidence type="ECO:0000313" key="1">
    <source>
        <dbReference type="EMBL" id="CEK63814.1"/>
    </source>
</evidence>
<feature type="non-terminal residue" evidence="1">
    <location>
        <position position="93"/>
    </location>
</feature>
<name>A0A0B6Z590_9EUPU</name>
<dbReference type="EMBL" id="HACG01016949">
    <property type="protein sequence ID" value="CEK63814.1"/>
    <property type="molecule type" value="Transcribed_RNA"/>
</dbReference>
<dbReference type="AlphaFoldDB" id="A0A0B6Z590"/>